<dbReference type="Gramene" id="TraesCS5B03G0029100.1">
    <property type="protein sequence ID" value="TraesCS5B03G0029100.1.CDS1"/>
    <property type="gene ID" value="TraesCS5B03G0029100"/>
</dbReference>
<reference evidence="1" key="2">
    <citation type="submission" date="2018-10" db="UniProtKB">
        <authorList>
            <consortium name="EnsemblPlants"/>
        </authorList>
    </citation>
    <scope>IDENTIFICATION</scope>
</reference>
<dbReference type="Gramene" id="TraesCS5B02G013500.1">
    <property type="protein sequence ID" value="TraesCS5B02G013500.1.cds1"/>
    <property type="gene ID" value="TraesCS5B02G013500"/>
</dbReference>
<sequence>MELATNHTAAAVLSPVFSGAISQPRHTPSLLPLKRRTICVINIAESWKNPATAPNHEHLPGNCLCRIGAATRGASSRRYCGPGLVGGRRGDDNVRENLCVLLQMSAVFTYRGQMSVINWGLMPAGSFL</sequence>
<dbReference type="Proteomes" id="UP000019116">
    <property type="component" value="Chromosome 5B"/>
</dbReference>
<organism evidence="1">
    <name type="scientific">Triticum aestivum</name>
    <name type="common">Wheat</name>
    <dbReference type="NCBI Taxonomy" id="4565"/>
    <lineage>
        <taxon>Eukaryota</taxon>
        <taxon>Viridiplantae</taxon>
        <taxon>Streptophyta</taxon>
        <taxon>Embryophyta</taxon>
        <taxon>Tracheophyta</taxon>
        <taxon>Spermatophyta</taxon>
        <taxon>Magnoliopsida</taxon>
        <taxon>Liliopsida</taxon>
        <taxon>Poales</taxon>
        <taxon>Poaceae</taxon>
        <taxon>BOP clade</taxon>
        <taxon>Pooideae</taxon>
        <taxon>Triticodae</taxon>
        <taxon>Triticeae</taxon>
        <taxon>Triticinae</taxon>
        <taxon>Triticum</taxon>
    </lineage>
</organism>
<evidence type="ECO:0000313" key="1">
    <source>
        <dbReference type="EnsemblPlants" id="TraesCS5B02G013500.1.cds1"/>
    </source>
</evidence>
<dbReference type="EnsemblPlants" id="TraesCS5B02G013500.1">
    <property type="protein sequence ID" value="TraesCS5B02G013500.1.cds1"/>
    <property type="gene ID" value="TraesCS5B02G013500"/>
</dbReference>
<protein>
    <submittedName>
        <fullName evidence="1">Uncharacterized protein</fullName>
    </submittedName>
</protein>
<keyword evidence="2" id="KW-1185">Reference proteome</keyword>
<proteinExistence type="predicted"/>
<dbReference type="AlphaFoldDB" id="A0A3B6LFG7"/>
<reference evidence="1" key="1">
    <citation type="submission" date="2018-08" db="EMBL/GenBank/DDBJ databases">
        <authorList>
            <person name="Rossello M."/>
        </authorList>
    </citation>
    <scope>NUCLEOTIDE SEQUENCE [LARGE SCALE GENOMIC DNA]</scope>
    <source>
        <strain evidence="1">cv. Chinese Spring</strain>
    </source>
</reference>
<name>A0A3B6LFG7_WHEAT</name>
<accession>A0A3B6LFG7</accession>
<evidence type="ECO:0000313" key="2">
    <source>
        <dbReference type="Proteomes" id="UP000019116"/>
    </source>
</evidence>